<dbReference type="InterPro" id="IPR050400">
    <property type="entry name" value="Bact_Cytoskel_RodZ"/>
</dbReference>
<dbReference type="CDD" id="cd00093">
    <property type="entry name" value="HTH_XRE"/>
    <property type="match status" value="1"/>
</dbReference>
<keyword evidence="2" id="KW-0472">Membrane</keyword>
<dbReference type="AlphaFoldDB" id="A0A839F206"/>
<keyword evidence="5" id="KW-1185">Reference proteome</keyword>
<name>A0A839F206_9GAMM</name>
<feature type="compositionally biased region" description="Low complexity" evidence="1">
    <location>
        <begin position="195"/>
        <end position="216"/>
    </location>
</feature>
<keyword evidence="2" id="KW-1133">Transmembrane helix</keyword>
<dbReference type="InterPro" id="IPR025194">
    <property type="entry name" value="RodZ-like_C"/>
</dbReference>
<evidence type="ECO:0000313" key="4">
    <source>
        <dbReference type="EMBL" id="MBA8886261.1"/>
    </source>
</evidence>
<dbReference type="GO" id="GO:0003677">
    <property type="term" value="F:DNA binding"/>
    <property type="evidence" value="ECO:0007669"/>
    <property type="project" value="InterPro"/>
</dbReference>
<feature type="region of interest" description="Disordered" evidence="1">
    <location>
        <begin position="182"/>
        <end position="217"/>
    </location>
</feature>
<dbReference type="RefSeq" id="WP_182529355.1">
    <property type="nucleotide sequence ID" value="NZ_JACGXL010000001.1"/>
</dbReference>
<reference evidence="4 5" key="1">
    <citation type="submission" date="2020-07" db="EMBL/GenBank/DDBJ databases">
        <title>Genomic Encyclopedia of Type Strains, Phase IV (KMG-V): Genome sequencing to study the core and pangenomes of soil and plant-associated prokaryotes.</title>
        <authorList>
            <person name="Whitman W."/>
        </authorList>
    </citation>
    <scope>NUCLEOTIDE SEQUENCE [LARGE SCALE GENOMIC DNA]</scope>
    <source>
        <strain evidence="4 5">RH2WT43</strain>
    </source>
</reference>
<organism evidence="4 5">
    <name type="scientific">Dokdonella fugitiva</name>
    <dbReference type="NCBI Taxonomy" id="328517"/>
    <lineage>
        <taxon>Bacteria</taxon>
        <taxon>Pseudomonadati</taxon>
        <taxon>Pseudomonadota</taxon>
        <taxon>Gammaproteobacteria</taxon>
        <taxon>Lysobacterales</taxon>
        <taxon>Rhodanobacteraceae</taxon>
        <taxon>Dokdonella</taxon>
    </lineage>
</organism>
<dbReference type="Proteomes" id="UP000550401">
    <property type="component" value="Unassembled WGS sequence"/>
</dbReference>
<evidence type="ECO:0000259" key="3">
    <source>
        <dbReference type="Pfam" id="PF13464"/>
    </source>
</evidence>
<keyword evidence="2" id="KW-0812">Transmembrane</keyword>
<dbReference type="SUPFAM" id="SSF47413">
    <property type="entry name" value="lambda repressor-like DNA-binding domains"/>
    <property type="match status" value="1"/>
</dbReference>
<comment type="caution">
    <text evidence="4">The sequence shown here is derived from an EMBL/GenBank/DDBJ whole genome shotgun (WGS) entry which is preliminary data.</text>
</comment>
<feature type="region of interest" description="Disordered" evidence="1">
    <location>
        <begin position="1"/>
        <end position="29"/>
    </location>
</feature>
<evidence type="ECO:0000313" key="5">
    <source>
        <dbReference type="Proteomes" id="UP000550401"/>
    </source>
</evidence>
<feature type="compositionally biased region" description="Basic and acidic residues" evidence="1">
    <location>
        <begin position="17"/>
        <end position="29"/>
    </location>
</feature>
<feature type="domain" description="Cytoskeleton protein RodZ-like C-terminal" evidence="3">
    <location>
        <begin position="254"/>
        <end position="323"/>
    </location>
</feature>
<feature type="compositionally biased region" description="Basic and acidic residues" evidence="1">
    <location>
        <begin position="1"/>
        <end position="11"/>
    </location>
</feature>
<dbReference type="InterPro" id="IPR010982">
    <property type="entry name" value="Lambda_DNA-bd_dom_sf"/>
</dbReference>
<accession>A0A839F206</accession>
<dbReference type="PANTHER" id="PTHR34475">
    <property type="match status" value="1"/>
</dbReference>
<protein>
    <submittedName>
        <fullName evidence="4">Cytoskeleton protein RodZ</fullName>
    </submittedName>
</protein>
<sequence length="339" mass="35553">MRAEEATEVNEHSASQDVHETAPMDLRDRVEAPLGQRLATERERRGLSSADVAARLKLPLKLVERLERDDYAGISDGVFLRGYLSAYARLVGVPEEQATRVAAAHAQTAPLVATGTISHTRYLVERYSGSATYLALTAIIVVPAVWLATHGGIEQNLVRTTPLDPPAHVALAEIPAGAASNAAGSTDAMASSPDAHAVPAESAAAAQADATGQEQAPVVASMTPFPSVAPAEPKAEAAPAPATVTGEGAHLIHLKLAQQSWVEIVTVDGRRLEYGMLSAGSEHAYRSDAQVSVRIGNAQGAEVSVDGSAFDLAQFQRGNVAHFRLLADGSAARPSRVEQ</sequence>
<dbReference type="PANTHER" id="PTHR34475:SF1">
    <property type="entry name" value="CYTOSKELETON PROTEIN RODZ"/>
    <property type="match status" value="1"/>
</dbReference>
<evidence type="ECO:0000256" key="1">
    <source>
        <dbReference type="SAM" id="MobiDB-lite"/>
    </source>
</evidence>
<dbReference type="Pfam" id="PF13464">
    <property type="entry name" value="RodZ_C"/>
    <property type="match status" value="1"/>
</dbReference>
<evidence type="ECO:0000256" key="2">
    <source>
        <dbReference type="SAM" id="Phobius"/>
    </source>
</evidence>
<feature type="transmembrane region" description="Helical" evidence="2">
    <location>
        <begin position="131"/>
        <end position="149"/>
    </location>
</feature>
<dbReference type="InterPro" id="IPR001387">
    <property type="entry name" value="Cro/C1-type_HTH"/>
</dbReference>
<proteinExistence type="predicted"/>
<dbReference type="Pfam" id="PF13413">
    <property type="entry name" value="HTH_25"/>
    <property type="match status" value="1"/>
</dbReference>
<dbReference type="Gene3D" id="1.10.260.40">
    <property type="entry name" value="lambda repressor-like DNA-binding domains"/>
    <property type="match status" value="1"/>
</dbReference>
<dbReference type="EMBL" id="JACGXL010000001">
    <property type="protein sequence ID" value="MBA8886261.1"/>
    <property type="molecule type" value="Genomic_DNA"/>
</dbReference>
<gene>
    <name evidence="4" type="ORF">FHW12_000452</name>
</gene>